<dbReference type="Proteomes" id="UP000326757">
    <property type="component" value="Unassembled WGS sequence"/>
</dbReference>
<feature type="compositionally biased region" description="Basic and acidic residues" evidence="1">
    <location>
        <begin position="117"/>
        <end position="129"/>
    </location>
</feature>
<comment type="caution">
    <text evidence="3">The sequence shown here is derived from an EMBL/GenBank/DDBJ whole genome shotgun (WGS) entry which is preliminary data.</text>
</comment>
<evidence type="ECO:0000256" key="1">
    <source>
        <dbReference type="SAM" id="MobiDB-lite"/>
    </source>
</evidence>
<name>A0A5N6JTB3_MONLA</name>
<feature type="compositionally biased region" description="Polar residues" evidence="1">
    <location>
        <begin position="131"/>
        <end position="156"/>
    </location>
</feature>
<accession>A0A5N6JTB3</accession>
<organism evidence="3 4">
    <name type="scientific">Monilinia laxa</name>
    <name type="common">Brown rot fungus</name>
    <name type="synonym">Sclerotinia laxa</name>
    <dbReference type="NCBI Taxonomy" id="61186"/>
    <lineage>
        <taxon>Eukaryota</taxon>
        <taxon>Fungi</taxon>
        <taxon>Dikarya</taxon>
        <taxon>Ascomycota</taxon>
        <taxon>Pezizomycotina</taxon>
        <taxon>Leotiomycetes</taxon>
        <taxon>Helotiales</taxon>
        <taxon>Sclerotiniaceae</taxon>
        <taxon>Monilinia</taxon>
    </lineage>
</organism>
<dbReference type="OrthoDB" id="2530521at2759"/>
<feature type="compositionally biased region" description="Low complexity" evidence="1">
    <location>
        <begin position="165"/>
        <end position="211"/>
    </location>
</feature>
<feature type="compositionally biased region" description="Gly residues" evidence="1">
    <location>
        <begin position="289"/>
        <end position="308"/>
    </location>
</feature>
<dbReference type="InterPro" id="IPR036020">
    <property type="entry name" value="WW_dom_sf"/>
</dbReference>
<dbReference type="SUPFAM" id="SSF51045">
    <property type="entry name" value="WW domain"/>
    <property type="match status" value="1"/>
</dbReference>
<proteinExistence type="predicted"/>
<dbReference type="AlphaFoldDB" id="A0A5N6JTB3"/>
<evidence type="ECO:0000259" key="2">
    <source>
        <dbReference type="PROSITE" id="PS50020"/>
    </source>
</evidence>
<evidence type="ECO:0000313" key="4">
    <source>
        <dbReference type="Proteomes" id="UP000326757"/>
    </source>
</evidence>
<gene>
    <name evidence="3" type="ORF">EYC80_008055</name>
</gene>
<dbReference type="EMBL" id="VIGI01000013">
    <property type="protein sequence ID" value="KAB8292313.1"/>
    <property type="molecule type" value="Genomic_DNA"/>
</dbReference>
<dbReference type="PROSITE" id="PS50020">
    <property type="entry name" value="WW_DOMAIN_2"/>
    <property type="match status" value="1"/>
</dbReference>
<dbReference type="InterPro" id="IPR001202">
    <property type="entry name" value="WW_dom"/>
</dbReference>
<feature type="region of interest" description="Disordered" evidence="1">
    <location>
        <begin position="68"/>
        <end position="251"/>
    </location>
</feature>
<reference evidence="3 4" key="1">
    <citation type="submission" date="2019-06" db="EMBL/GenBank/DDBJ databases">
        <title>Genome Sequence of the Brown Rot Fungal Pathogen Monilinia laxa.</title>
        <authorList>
            <person name="De Miccolis Angelini R.M."/>
            <person name="Landi L."/>
            <person name="Abate D."/>
            <person name="Pollastro S."/>
            <person name="Romanazzi G."/>
            <person name="Faretra F."/>
        </authorList>
    </citation>
    <scope>NUCLEOTIDE SEQUENCE [LARGE SCALE GENOMIC DNA]</scope>
    <source>
        <strain evidence="3 4">Mlax316</strain>
    </source>
</reference>
<evidence type="ECO:0000313" key="3">
    <source>
        <dbReference type="EMBL" id="KAB8292313.1"/>
    </source>
</evidence>
<feature type="domain" description="WW" evidence="2">
    <location>
        <begin position="39"/>
        <end position="73"/>
    </location>
</feature>
<sequence length="308" mass="32996">MERNISNNTLSKSRSYLAVAENTTSKMSDFAPPTGPPPPKVPAGYKAVWNTEYREWFYVNIYTKKSTWERPTEPVYPSDDSAPAGPPPGYSGGSSTYPSDTKNNPYDSNPNTESDADLARRLQAEEDARAGSSSGVRGNAQEDYQNTPMPSYSQQELPPREQKKGFFGKLLGKTGGSSSSAPQQQYQQQYAQQPQYGGYQQQQYPQQGYPPQGYPPQGYPPQGYAPQQGYGGYGGGYQQQPKKSGGGMGMAGGAALGLGGGLIGGMLLEDAIQDHDRDEYNQGYEDGADNGGGDFGGGDDGGDFGGDF</sequence>
<protein>
    <recommendedName>
        <fullName evidence="2">WW domain-containing protein</fullName>
    </recommendedName>
</protein>
<feature type="region of interest" description="Disordered" evidence="1">
    <location>
        <begin position="273"/>
        <end position="308"/>
    </location>
</feature>
<dbReference type="Gene3D" id="2.20.70.10">
    <property type="match status" value="1"/>
</dbReference>
<keyword evidence="4" id="KW-1185">Reference proteome</keyword>
<feature type="compositionally biased region" description="Polar residues" evidence="1">
    <location>
        <begin position="102"/>
        <end position="113"/>
    </location>
</feature>
<dbReference type="SMART" id="SM00456">
    <property type="entry name" value="WW"/>
    <property type="match status" value="1"/>
</dbReference>